<keyword evidence="8" id="KW-0418">Kinase</keyword>
<dbReference type="PROSITE" id="PS50294">
    <property type="entry name" value="WD_REPEATS_REGION"/>
    <property type="match status" value="3"/>
</dbReference>
<dbReference type="AlphaFoldDB" id="A0A6G1SJP8"/>
<dbReference type="GO" id="GO:0016301">
    <property type="term" value="F:kinase activity"/>
    <property type="evidence" value="ECO:0007669"/>
    <property type="project" value="UniProtKB-KW"/>
</dbReference>
<feature type="repeat" description="WD" evidence="7">
    <location>
        <begin position="138"/>
        <end position="179"/>
    </location>
</feature>
<organism evidence="8">
    <name type="scientific">Aceria tosichella</name>
    <name type="common">wheat curl mite</name>
    <dbReference type="NCBI Taxonomy" id="561515"/>
    <lineage>
        <taxon>Eukaryota</taxon>
        <taxon>Metazoa</taxon>
        <taxon>Ecdysozoa</taxon>
        <taxon>Arthropoda</taxon>
        <taxon>Chelicerata</taxon>
        <taxon>Arachnida</taxon>
        <taxon>Acari</taxon>
        <taxon>Acariformes</taxon>
        <taxon>Trombidiformes</taxon>
        <taxon>Prostigmata</taxon>
        <taxon>Eupodina</taxon>
        <taxon>Eriophyoidea</taxon>
        <taxon>Eriophyidae</taxon>
        <taxon>Eriophyinae</taxon>
        <taxon>Aceriini</taxon>
        <taxon>Aceria</taxon>
    </lineage>
</organism>
<dbReference type="PROSITE" id="PS50082">
    <property type="entry name" value="WD_REPEATS_2"/>
    <property type="match status" value="3"/>
</dbReference>
<gene>
    <name evidence="8" type="primary">Strap</name>
    <name evidence="8" type="ORF">g.2279</name>
</gene>
<dbReference type="PRINTS" id="PR00320">
    <property type="entry name" value="GPROTEINBRPT"/>
</dbReference>
<evidence type="ECO:0000256" key="3">
    <source>
        <dbReference type="ARBA" id="ARBA00022737"/>
    </source>
</evidence>
<dbReference type="PANTHER" id="PTHR19877:SF13">
    <property type="entry name" value="SERINE-THREONINE KINASE RECEPTOR-ASSOCIATED PROTEIN"/>
    <property type="match status" value="1"/>
</dbReference>
<keyword evidence="8" id="KW-0808">Transferase</keyword>
<dbReference type="InterPro" id="IPR015943">
    <property type="entry name" value="WD40/YVTN_repeat-like_dom_sf"/>
</dbReference>
<keyword evidence="8" id="KW-0675">Receptor</keyword>
<dbReference type="CDD" id="cd00200">
    <property type="entry name" value="WD40"/>
    <property type="match status" value="1"/>
</dbReference>
<evidence type="ECO:0000313" key="8">
    <source>
        <dbReference type="EMBL" id="MDE50599.1"/>
    </source>
</evidence>
<dbReference type="GO" id="GO:0003723">
    <property type="term" value="F:RNA binding"/>
    <property type="evidence" value="ECO:0007669"/>
    <property type="project" value="TreeGrafter"/>
</dbReference>
<dbReference type="SMART" id="SM00320">
    <property type="entry name" value="WD40"/>
    <property type="match status" value="7"/>
</dbReference>
<keyword evidence="4" id="KW-0508">mRNA splicing</keyword>
<dbReference type="SUPFAM" id="SSF50978">
    <property type="entry name" value="WD40 repeat-like"/>
    <property type="match status" value="1"/>
</dbReference>
<evidence type="ECO:0000256" key="5">
    <source>
        <dbReference type="ARBA" id="ARBA00038394"/>
    </source>
</evidence>
<evidence type="ECO:0000256" key="2">
    <source>
        <dbReference type="ARBA" id="ARBA00022664"/>
    </source>
</evidence>
<dbReference type="GO" id="GO:0000387">
    <property type="term" value="P:spliceosomal snRNP assembly"/>
    <property type="evidence" value="ECO:0007669"/>
    <property type="project" value="TreeGrafter"/>
</dbReference>
<dbReference type="Gene3D" id="2.130.10.10">
    <property type="entry name" value="YVTN repeat-like/Quinoprotein amine dehydrogenase"/>
    <property type="match status" value="1"/>
</dbReference>
<protein>
    <recommendedName>
        <fullName evidence="6">Serine-threonine kinase receptor-associated protein</fullName>
    </recommendedName>
</protein>
<evidence type="ECO:0000256" key="6">
    <source>
        <dbReference type="ARBA" id="ARBA00040390"/>
    </source>
</evidence>
<dbReference type="GO" id="GO:0032797">
    <property type="term" value="C:SMN complex"/>
    <property type="evidence" value="ECO:0007669"/>
    <property type="project" value="TreeGrafter"/>
</dbReference>
<name>A0A6G1SJP8_9ACAR</name>
<evidence type="ECO:0000256" key="4">
    <source>
        <dbReference type="ARBA" id="ARBA00023187"/>
    </source>
</evidence>
<reference evidence="8" key="1">
    <citation type="submission" date="2018-10" db="EMBL/GenBank/DDBJ databases">
        <title>Transcriptome assembly of Aceria tosichella (Wheat curl mite) Type 2.</title>
        <authorList>
            <person name="Scully E.D."/>
            <person name="Geib S.M."/>
            <person name="Palmer N.A."/>
            <person name="Gupta A.K."/>
            <person name="Sarath G."/>
            <person name="Tatineni S."/>
        </authorList>
    </citation>
    <scope>NUCLEOTIDE SEQUENCE</scope>
    <source>
        <strain evidence="8">LincolnNE</strain>
    </source>
</reference>
<sequence>MKQVPIICPGHTRPVVDLAFSKFTASGDYLLISACKDGKPILRQGDTGDWIGTFEGHKGAVWGVSLTDDGAVAASGSADFEAKIWDTDHGTVKHSFTCKHIVRSVNFGFMSDRLLVAGNEKAAKIFDLNNYDATPLEYCGHTGSIRQALFYDNDKRFVTASEDKTVRFWDALSGLEVKRVEFKQNPVSMELSQNKSVLTICHSNKVSFWNVTSAQLIKEFEMPTQVLSASMHPDNLVFICGGEDFKMYKCDFLTGAELESFKGHFGPVHTVRFSPDGEIYASGSEDGTVRLWQTTIGKTYGLWTVKVD</sequence>
<keyword evidence="3" id="KW-0677">Repeat</keyword>
<evidence type="ECO:0000256" key="1">
    <source>
        <dbReference type="ARBA" id="ARBA00022574"/>
    </source>
</evidence>
<keyword evidence="2" id="KW-0507">mRNA processing</keyword>
<dbReference type="InterPro" id="IPR020472">
    <property type="entry name" value="WD40_PAC1"/>
</dbReference>
<dbReference type="PANTHER" id="PTHR19877">
    <property type="entry name" value="EUKARYOTIC TRANSLATION INITIATION FACTOR 3 SUBUNIT I"/>
    <property type="match status" value="1"/>
</dbReference>
<feature type="repeat" description="WD" evidence="7">
    <location>
        <begin position="261"/>
        <end position="293"/>
    </location>
</feature>
<proteinExistence type="inferred from homology"/>
<evidence type="ECO:0000256" key="7">
    <source>
        <dbReference type="PROSITE-ProRule" id="PRU00221"/>
    </source>
</evidence>
<keyword evidence="1 7" id="KW-0853">WD repeat</keyword>
<dbReference type="EMBL" id="GGYP01005828">
    <property type="protein sequence ID" value="MDE50599.1"/>
    <property type="molecule type" value="Transcribed_RNA"/>
</dbReference>
<feature type="repeat" description="WD" evidence="7">
    <location>
        <begin position="54"/>
        <end position="95"/>
    </location>
</feature>
<dbReference type="InterPro" id="IPR001680">
    <property type="entry name" value="WD40_rpt"/>
</dbReference>
<dbReference type="InterPro" id="IPR036322">
    <property type="entry name" value="WD40_repeat_dom_sf"/>
</dbReference>
<dbReference type="Pfam" id="PF00400">
    <property type="entry name" value="WD40"/>
    <property type="match status" value="3"/>
</dbReference>
<comment type="similarity">
    <text evidence="5">Belongs to the WD repeat STRAP family.</text>
</comment>
<accession>A0A6G1SJP8</accession>